<organism evidence="1 2">
    <name type="scientific">Hyphomicrobium nitrativorans NL23</name>
    <dbReference type="NCBI Taxonomy" id="1029756"/>
    <lineage>
        <taxon>Bacteria</taxon>
        <taxon>Pseudomonadati</taxon>
        <taxon>Pseudomonadota</taxon>
        <taxon>Alphaproteobacteria</taxon>
        <taxon>Hyphomicrobiales</taxon>
        <taxon>Hyphomicrobiaceae</taxon>
        <taxon>Hyphomicrobium</taxon>
    </lineage>
</organism>
<sequence>MPAQPNSPAAFLTAHVDARAVRDRYEVVLRLAGAEVRKLCIEYDGTPASCDKLKDLALHVWNRTPRFIDTHDALEKLKTAAESQASKAAISSIVSVMLQSRASFDPSRKAGYVDALLAVLLMENDLRPFSRAALAAAVYRVITNEEFLPEIAKVLRFIRDEQRGFHAAVEAVEQINEARHYAGQILEDTGVPHEPDQDLFDLGILEFVPF</sequence>
<reference evidence="1 2" key="1">
    <citation type="journal article" date="2014" name="Genome Announc.">
        <title>Complete Genome Sequence of Hyphomicrobium nitrativorans Strain NL23, a Denitrifying Bacterium Isolated from Biofilm of a Methanol-Fed Denitrification System Treating Seawater at the Montreal Biodome.</title>
        <authorList>
            <person name="Martineau C."/>
            <person name="Villeneuve C."/>
            <person name="Mauffrey F."/>
            <person name="Villemur R."/>
        </authorList>
    </citation>
    <scope>NUCLEOTIDE SEQUENCE [LARGE SCALE GENOMIC DNA]</scope>
    <source>
        <strain evidence="1">NL23</strain>
    </source>
</reference>
<dbReference type="STRING" id="1029756.W911_06930"/>
<dbReference type="AlphaFoldDB" id="V5SHQ5"/>
<proteinExistence type="predicted"/>
<protein>
    <submittedName>
        <fullName evidence="1">Uncharacterized protein</fullName>
    </submittedName>
</protein>
<dbReference type="EMBL" id="CP006912">
    <property type="protein sequence ID" value="AHB50073.1"/>
    <property type="molecule type" value="Genomic_DNA"/>
</dbReference>
<accession>V5SHQ5</accession>
<keyword evidence="2" id="KW-1185">Reference proteome</keyword>
<dbReference type="Proteomes" id="UP000018542">
    <property type="component" value="Chromosome"/>
</dbReference>
<gene>
    <name evidence="1" type="ORF">W911_06930</name>
</gene>
<evidence type="ECO:0000313" key="1">
    <source>
        <dbReference type="EMBL" id="AHB50073.1"/>
    </source>
</evidence>
<evidence type="ECO:0000313" key="2">
    <source>
        <dbReference type="Proteomes" id="UP000018542"/>
    </source>
</evidence>
<dbReference type="HOGENOM" id="CLU_1308735_0_0_5"/>
<dbReference type="KEGG" id="hni:W911_06930"/>
<name>V5SHQ5_9HYPH</name>
<dbReference type="PATRIC" id="fig|1029756.8.peg.1447"/>